<evidence type="ECO:0000313" key="3">
    <source>
        <dbReference type="EMBL" id="MDR5895448.1"/>
    </source>
</evidence>
<dbReference type="CDD" id="cd00291">
    <property type="entry name" value="SirA_YedF_YeeD"/>
    <property type="match status" value="1"/>
</dbReference>
<proteinExistence type="inferred from homology"/>
<dbReference type="EMBL" id="JARWAO010000002">
    <property type="protein sequence ID" value="MDR5895448.1"/>
    <property type="molecule type" value="Genomic_DNA"/>
</dbReference>
<comment type="similarity">
    <text evidence="1">Belongs to the sulfur carrier protein TusA family.</text>
</comment>
<dbReference type="InterPro" id="IPR036868">
    <property type="entry name" value="TusA-like_sf"/>
</dbReference>
<keyword evidence="4" id="KW-1185">Reference proteome</keyword>
<dbReference type="RefSeq" id="WP_251591308.1">
    <property type="nucleotide sequence ID" value="NZ_JAMLJI010000001.1"/>
</dbReference>
<name>A0ABU1GTU6_9GAMM</name>
<gene>
    <name evidence="3" type="ORF">QC825_05100</name>
</gene>
<sequence length="79" mass="8817">MAQYERTLDAKGLTCPLPLLKVRQSLSDMCADDVLHIEATDPGSWRDFESFVAQAGHALLRQEERDGVFYYSIAKGAGR</sequence>
<dbReference type="PANTHER" id="PTHR33279">
    <property type="entry name" value="SULFUR CARRIER PROTEIN YEDF-RELATED"/>
    <property type="match status" value="1"/>
</dbReference>
<dbReference type="Gene3D" id="3.30.110.40">
    <property type="entry name" value="TusA-like domain"/>
    <property type="match status" value="1"/>
</dbReference>
<reference evidence="3 4" key="1">
    <citation type="submission" date="2023-04" db="EMBL/GenBank/DDBJ databases">
        <title>A long-awaited taxogenomic arrangement of the family Halomonadaceae.</title>
        <authorList>
            <person name="De La Haba R."/>
            <person name="Chuvochina M."/>
            <person name="Wittouck S."/>
            <person name="Arahal D.R."/>
            <person name="Sanchez-Porro C."/>
            <person name="Hugenholtz P."/>
            <person name="Ventosa A."/>
        </authorList>
    </citation>
    <scope>NUCLEOTIDE SEQUENCE [LARGE SCALE GENOMIC DNA]</scope>
    <source>
        <strain evidence="3 4">DSM 22428</strain>
    </source>
</reference>
<evidence type="ECO:0000313" key="4">
    <source>
        <dbReference type="Proteomes" id="UP001269375"/>
    </source>
</evidence>
<dbReference type="Proteomes" id="UP001269375">
    <property type="component" value="Unassembled WGS sequence"/>
</dbReference>
<accession>A0ABU1GTU6</accession>
<comment type="caution">
    <text evidence="3">The sequence shown here is derived from an EMBL/GenBank/DDBJ whole genome shotgun (WGS) entry which is preliminary data.</text>
</comment>
<dbReference type="InterPro" id="IPR001455">
    <property type="entry name" value="TusA-like"/>
</dbReference>
<dbReference type="PANTHER" id="PTHR33279:SF2">
    <property type="entry name" value="SULFUR CARRIER PROTEIN TUSA"/>
    <property type="match status" value="1"/>
</dbReference>
<evidence type="ECO:0000259" key="2">
    <source>
        <dbReference type="Pfam" id="PF01206"/>
    </source>
</evidence>
<dbReference type="SUPFAM" id="SSF64307">
    <property type="entry name" value="SirA-like"/>
    <property type="match status" value="1"/>
</dbReference>
<dbReference type="Pfam" id="PF01206">
    <property type="entry name" value="TusA"/>
    <property type="match status" value="1"/>
</dbReference>
<feature type="domain" description="UPF0033" evidence="2">
    <location>
        <begin position="6"/>
        <end position="75"/>
    </location>
</feature>
<protein>
    <submittedName>
        <fullName evidence="3">Sulfurtransferase TusA family protein</fullName>
    </submittedName>
</protein>
<evidence type="ECO:0000256" key="1">
    <source>
        <dbReference type="ARBA" id="ARBA00008984"/>
    </source>
</evidence>
<organism evidence="3 4">
    <name type="scientific">Larsenimonas suaedae</name>
    <dbReference type="NCBI Taxonomy" id="1851019"/>
    <lineage>
        <taxon>Bacteria</taxon>
        <taxon>Pseudomonadati</taxon>
        <taxon>Pseudomonadota</taxon>
        <taxon>Gammaproteobacteria</taxon>
        <taxon>Oceanospirillales</taxon>
        <taxon>Halomonadaceae</taxon>
        <taxon>Larsenimonas</taxon>
    </lineage>
</organism>